<sequence>SYHRGCNFLKISPVLPESHLEKRAGILASYAQQFCGRPPLQENRIVGGVDATDGSWPWQVDIQTNTDGHICGGSIITENWVLSAAHCFVNPSDVSSYIIYVGRYQLNGFNSHQSTHRVSRIVIPSGYTEPHNGKDLALVQLSSPVTWSDYVRPVCLPASGTLFQGGMQCYVTGWGNIRDDVPLPGVGTLQEVQVPIISQSSCQEMYRTDPIEQVDILYDMICAGYQEGGKDSCQGDSGGPLVCQMANGTWVQAGVVSFGLGCAHRNKPGVYARLTSYSSFIGNTVPEIRLYGGANVNWSGRTAMLVSCLSSLLLLLQR</sequence>
<dbReference type="InterPro" id="IPR001314">
    <property type="entry name" value="Peptidase_S1A"/>
</dbReference>
<organism evidence="7 8">
    <name type="scientific">Sparus aurata</name>
    <name type="common">Gilthead sea bream</name>
    <dbReference type="NCBI Taxonomy" id="8175"/>
    <lineage>
        <taxon>Eukaryota</taxon>
        <taxon>Metazoa</taxon>
        <taxon>Chordata</taxon>
        <taxon>Craniata</taxon>
        <taxon>Vertebrata</taxon>
        <taxon>Euteleostomi</taxon>
        <taxon>Actinopterygii</taxon>
        <taxon>Neopterygii</taxon>
        <taxon>Teleostei</taxon>
        <taxon>Neoteleostei</taxon>
        <taxon>Acanthomorphata</taxon>
        <taxon>Eupercaria</taxon>
        <taxon>Spariformes</taxon>
        <taxon>Sparidae</taxon>
        <taxon>Sparus</taxon>
    </lineage>
</organism>
<evidence type="ECO:0000256" key="5">
    <source>
        <dbReference type="ARBA" id="ARBA00023157"/>
    </source>
</evidence>
<dbReference type="PROSITE" id="PS00134">
    <property type="entry name" value="TRYPSIN_HIS"/>
    <property type="match status" value="1"/>
</dbReference>
<keyword evidence="4" id="KW-0720">Serine protease</keyword>
<dbReference type="GO" id="GO:0004252">
    <property type="term" value="F:serine-type endopeptidase activity"/>
    <property type="evidence" value="ECO:0007669"/>
    <property type="project" value="InterPro"/>
</dbReference>
<keyword evidence="5" id="KW-1015">Disulfide bond</keyword>
<dbReference type="InterPro" id="IPR033116">
    <property type="entry name" value="TRYPSIN_SER"/>
</dbReference>
<dbReference type="InterPro" id="IPR001254">
    <property type="entry name" value="Trypsin_dom"/>
</dbReference>
<dbReference type="PRINTS" id="PR00722">
    <property type="entry name" value="CHYMOTRYPSIN"/>
</dbReference>
<evidence type="ECO:0000313" key="7">
    <source>
        <dbReference type="Ensembl" id="ENSSAUP00010061799.1"/>
    </source>
</evidence>
<reference evidence="7" key="2">
    <citation type="submission" date="2025-05" db="UniProtKB">
        <authorList>
            <consortium name="Ensembl"/>
        </authorList>
    </citation>
    <scope>IDENTIFICATION</scope>
</reference>
<dbReference type="SMART" id="SM00020">
    <property type="entry name" value="Tryp_SPc"/>
    <property type="match status" value="1"/>
</dbReference>
<feature type="domain" description="Peptidase S1" evidence="6">
    <location>
        <begin position="44"/>
        <end position="281"/>
    </location>
</feature>
<dbReference type="GO" id="GO:0006508">
    <property type="term" value="P:proteolysis"/>
    <property type="evidence" value="ECO:0007669"/>
    <property type="project" value="UniProtKB-KW"/>
</dbReference>
<gene>
    <name evidence="7" type="primary">zgc:92313</name>
</gene>
<evidence type="ECO:0000259" key="6">
    <source>
        <dbReference type="SMART" id="SM00020"/>
    </source>
</evidence>
<protein>
    <submittedName>
        <fullName evidence="7">Zgc:92313</fullName>
    </submittedName>
</protein>
<proteinExistence type="predicted"/>
<keyword evidence="1" id="KW-0645">Protease</keyword>
<dbReference type="Gene3D" id="2.40.10.10">
    <property type="entry name" value="Trypsin-like serine proteases"/>
    <property type="match status" value="1"/>
</dbReference>
<dbReference type="FunFam" id="2.40.10.10:FF:000024">
    <property type="entry name" value="Serine protease 53"/>
    <property type="match status" value="1"/>
</dbReference>
<dbReference type="Pfam" id="PF00089">
    <property type="entry name" value="Trypsin"/>
    <property type="match status" value="1"/>
</dbReference>
<keyword evidence="8" id="KW-1185">Reference proteome</keyword>
<evidence type="ECO:0000256" key="1">
    <source>
        <dbReference type="ARBA" id="ARBA00022670"/>
    </source>
</evidence>
<evidence type="ECO:0000313" key="8">
    <source>
        <dbReference type="Proteomes" id="UP000472265"/>
    </source>
</evidence>
<dbReference type="CDD" id="cd00190">
    <property type="entry name" value="Tryp_SPc"/>
    <property type="match status" value="1"/>
</dbReference>
<dbReference type="Proteomes" id="UP000472265">
    <property type="component" value="Chromosome 20"/>
</dbReference>
<dbReference type="Ensembl" id="ENSSAUT00010064818.1">
    <property type="protein sequence ID" value="ENSSAUP00010061799.1"/>
    <property type="gene ID" value="ENSSAUG00010024981.1"/>
</dbReference>
<dbReference type="InterPro" id="IPR043504">
    <property type="entry name" value="Peptidase_S1_PA_chymotrypsin"/>
</dbReference>
<evidence type="ECO:0000256" key="4">
    <source>
        <dbReference type="ARBA" id="ARBA00022825"/>
    </source>
</evidence>
<dbReference type="OMA" id="NPHESSH"/>
<keyword evidence="3" id="KW-0378">Hydrolase</keyword>
<dbReference type="PANTHER" id="PTHR24252">
    <property type="entry name" value="ACROSIN-RELATED"/>
    <property type="match status" value="1"/>
</dbReference>
<dbReference type="InterPro" id="IPR018114">
    <property type="entry name" value="TRYPSIN_HIS"/>
</dbReference>
<keyword evidence="2" id="KW-0732">Signal</keyword>
<reference evidence="7" key="1">
    <citation type="submission" date="2021-04" db="EMBL/GenBank/DDBJ databases">
        <authorList>
            <consortium name="Wellcome Sanger Institute Data Sharing"/>
        </authorList>
    </citation>
    <scope>NUCLEOTIDE SEQUENCE [LARGE SCALE GENOMIC DNA]</scope>
</reference>
<dbReference type="InterPro" id="IPR009003">
    <property type="entry name" value="Peptidase_S1_PA"/>
</dbReference>
<dbReference type="SUPFAM" id="SSF50494">
    <property type="entry name" value="Trypsin-like serine proteases"/>
    <property type="match status" value="1"/>
</dbReference>
<name>A0A671YGY9_SPAAU</name>
<dbReference type="Ensembl" id="ENSSAUT00010064816.1">
    <property type="protein sequence ID" value="ENSSAUP00010061797.1"/>
    <property type="gene ID" value="ENSSAUG00010024981.1"/>
</dbReference>
<dbReference type="PANTHER" id="PTHR24252:SF7">
    <property type="entry name" value="HYALIN"/>
    <property type="match status" value="1"/>
</dbReference>
<dbReference type="AlphaFoldDB" id="A0A671YGY9"/>
<accession>A0A671YGY9</accession>
<evidence type="ECO:0000256" key="2">
    <source>
        <dbReference type="ARBA" id="ARBA00022729"/>
    </source>
</evidence>
<evidence type="ECO:0000256" key="3">
    <source>
        <dbReference type="ARBA" id="ARBA00022801"/>
    </source>
</evidence>
<dbReference type="PROSITE" id="PS00135">
    <property type="entry name" value="TRYPSIN_SER"/>
    <property type="match status" value="1"/>
</dbReference>
<dbReference type="GeneTree" id="ENSGT00940000166391"/>